<proteinExistence type="predicted"/>
<comment type="caution">
    <text evidence="2">The sequence shown here is derived from an EMBL/GenBank/DDBJ whole genome shotgun (WGS) entry which is preliminary data.</text>
</comment>
<sequence length="366" mass="40422">MWGLTRRCPPMGLARISAAWMCGARSVSSNSAASGGDDTKERLPWSTTPLTSSTSAATAAERTGVYGVKGYGFMEGFRVLGPTAALGRLKAMLSLYAVLSAAAFGGTVWFMTTKSYVLTTDPDPKSDARRKTFSCDYAVVRNRWTGRRCVIDVATCSSSSNAIASDACSNDSGTSAVPTRGINFTQQHIKVNWLIHSIRLYLHATDSVVVVDLAPLLHPYRFTLDRQRLLSATPSFSKYDEPVSGRDGKNCVEKPRLLFRSRVRPALVRNYSQNGTFPQYELTLQSVAEELLTERYRRAILSRGYSCTHPAVLEELLRNGQLNGEGLAWEDVVGDSVSFAKEVQRRVEQRMKDQVVLLHCDIAFVR</sequence>
<gene>
    <name evidence="2" type="ORF">TEOVI_000044900</name>
</gene>
<accession>A0A1G4I6C1</accession>
<evidence type="ECO:0000313" key="3">
    <source>
        <dbReference type="Proteomes" id="UP000195570"/>
    </source>
</evidence>
<dbReference type="GeneID" id="92374389"/>
<dbReference type="Proteomes" id="UP000195570">
    <property type="component" value="Unassembled WGS sequence"/>
</dbReference>
<dbReference type="RefSeq" id="XP_067078795.1">
    <property type="nucleotide sequence ID" value="XM_067222694.1"/>
</dbReference>
<dbReference type="EMBL" id="CZPT02000754">
    <property type="protein sequence ID" value="SCU67489.1"/>
    <property type="molecule type" value="Genomic_DNA"/>
</dbReference>
<dbReference type="AlphaFoldDB" id="A0A1G4I6C1"/>
<name>A0A1G4I6C1_TRYEQ</name>
<feature type="region of interest" description="Disordered" evidence="1">
    <location>
        <begin position="27"/>
        <end position="56"/>
    </location>
</feature>
<feature type="compositionally biased region" description="Low complexity" evidence="1">
    <location>
        <begin position="46"/>
        <end position="56"/>
    </location>
</feature>
<evidence type="ECO:0000313" key="2">
    <source>
        <dbReference type="EMBL" id="SCU67489.1"/>
    </source>
</evidence>
<organism evidence="2 3">
    <name type="scientific">Trypanosoma equiperdum</name>
    <dbReference type="NCBI Taxonomy" id="5694"/>
    <lineage>
        <taxon>Eukaryota</taxon>
        <taxon>Discoba</taxon>
        <taxon>Euglenozoa</taxon>
        <taxon>Kinetoplastea</taxon>
        <taxon>Metakinetoplastina</taxon>
        <taxon>Trypanosomatida</taxon>
        <taxon>Trypanosomatidae</taxon>
        <taxon>Trypanosoma</taxon>
    </lineage>
</organism>
<reference evidence="2" key="1">
    <citation type="submission" date="2016-09" db="EMBL/GenBank/DDBJ databases">
        <authorList>
            <person name="Hebert L."/>
            <person name="Moumen B."/>
        </authorList>
    </citation>
    <scope>NUCLEOTIDE SEQUENCE [LARGE SCALE GENOMIC DNA]</scope>
    <source>
        <strain evidence="2">OVI</strain>
    </source>
</reference>
<evidence type="ECO:0000256" key="1">
    <source>
        <dbReference type="SAM" id="MobiDB-lite"/>
    </source>
</evidence>
<protein>
    <submittedName>
        <fullName evidence="2">Uncharacterized protein</fullName>
    </submittedName>
</protein>
<dbReference type="VEuPathDB" id="TriTrypDB:TEOVI_000044900"/>
<keyword evidence="3" id="KW-1185">Reference proteome</keyword>